<feature type="domain" description="RNA polymerase Rpb2" evidence="12">
    <location>
        <begin position="3018"/>
        <end position="3109"/>
    </location>
</feature>
<dbReference type="InterPro" id="IPR029063">
    <property type="entry name" value="SAM-dependent_MTases_sf"/>
</dbReference>
<dbReference type="Gene3D" id="3.90.1110.10">
    <property type="entry name" value="RNA polymerase Rpb2, domain 2"/>
    <property type="match status" value="1"/>
</dbReference>
<dbReference type="FunFam" id="3.90.1800.10:FF:000002">
    <property type="entry name" value="DNA-directed RNA polymerase subunit beta"/>
    <property type="match status" value="1"/>
</dbReference>
<dbReference type="GO" id="GO:0008168">
    <property type="term" value="F:methyltransferase activity"/>
    <property type="evidence" value="ECO:0007669"/>
    <property type="project" value="UniProtKB-KW"/>
</dbReference>
<keyword evidence="2 9" id="KW-0240">DNA-directed RNA polymerase</keyword>
<evidence type="ECO:0000313" key="19">
    <source>
        <dbReference type="EMBL" id="CAL1130157.1"/>
    </source>
</evidence>
<evidence type="ECO:0000256" key="6">
    <source>
        <dbReference type="ARBA" id="ARBA00022723"/>
    </source>
</evidence>
<comment type="catalytic activity">
    <reaction evidence="9">
        <text>RNA(n) + a ribonucleoside 5'-triphosphate = RNA(n+1) + diphosphate</text>
        <dbReference type="Rhea" id="RHEA:21248"/>
        <dbReference type="Rhea" id="RHEA-COMP:14527"/>
        <dbReference type="Rhea" id="RHEA-COMP:17342"/>
        <dbReference type="ChEBI" id="CHEBI:33019"/>
        <dbReference type="ChEBI" id="CHEBI:61557"/>
        <dbReference type="ChEBI" id="CHEBI:140395"/>
        <dbReference type="EC" id="2.7.7.6"/>
    </reaction>
</comment>
<keyword evidence="3" id="KW-0489">Methyltransferase</keyword>
<feature type="compositionally biased region" description="Basic and acidic residues" evidence="10">
    <location>
        <begin position="109"/>
        <end position="124"/>
    </location>
</feature>
<dbReference type="InterPro" id="IPR007120">
    <property type="entry name" value="DNA-dir_RNAP_su2_dom"/>
</dbReference>
<proteinExistence type="inferred from homology"/>
<evidence type="ECO:0000313" key="18">
    <source>
        <dbReference type="EMBL" id="CAI3976782.1"/>
    </source>
</evidence>
<feature type="compositionally biased region" description="Basic residues" evidence="10">
    <location>
        <begin position="450"/>
        <end position="474"/>
    </location>
</feature>
<dbReference type="EC" id="2.7.7.6" evidence="9"/>
<keyword evidence="6" id="KW-0479">Metal-binding</keyword>
<dbReference type="Gene3D" id="2.40.270.10">
    <property type="entry name" value="DNA-directed RNA polymerase, subunit 2, domain 6"/>
    <property type="match status" value="1"/>
</dbReference>
<dbReference type="Pfam" id="PF04560">
    <property type="entry name" value="RNA_pol_Rpb2_7"/>
    <property type="match status" value="1"/>
</dbReference>
<evidence type="ECO:0000256" key="10">
    <source>
        <dbReference type="SAM" id="MobiDB-lite"/>
    </source>
</evidence>
<dbReference type="GO" id="GO:0032549">
    <property type="term" value="F:ribonucleoside binding"/>
    <property type="evidence" value="ECO:0007669"/>
    <property type="project" value="InterPro"/>
</dbReference>
<evidence type="ECO:0000256" key="3">
    <source>
        <dbReference type="ARBA" id="ARBA00022603"/>
    </source>
</evidence>
<feature type="region of interest" description="Disordered" evidence="10">
    <location>
        <begin position="511"/>
        <end position="558"/>
    </location>
</feature>
<feature type="compositionally biased region" description="Basic and acidic residues" evidence="10">
    <location>
        <begin position="708"/>
        <end position="719"/>
    </location>
</feature>
<sequence length="3112" mass="347371">MVLCPGCHNFVGNPCACCRTASRIQFFLTRTQFPPAVEGRLVGILRQAVGEITDVAEQLGSFRTAPTPGAVAGAPDGPGGTKTEEVVKEEKSEAPVEKEKKEKKKDKAKKASKDKKRDEKKREAASGAKEAPVEEKEEPKEEEVDAESLRRDKAAPLVEAPFLYVAVPPSTSGPTTEEVERDRPNPGAFRRVGGRLQESNRIREERGDKDRGRQRESQKERSTGKEAGTIGGRSKRGTDGAEGTTSKEGKGGPPGMRRPAGAKENKRKRPAGVEEIDLEAEALKRWEKGYTVLLRYLDTRALETGSGLVVTEGTYYHRRVTLAGKVNSVTVSGGVTTAKMALTGTGDEELLKFHTSHPGVEIRAHVCGAECNKEEAAEDLVHIQVGRKMREEGAKDPWVTNLMKVAAPEDDGDELALIRARVGGGPRGEAPGKDRAEEAKDLRALELSPARKRKEKKERKKEKQKEKKAKKRNRRESATEDSGKTEEPIRLDGSRARQACQKKARLLFAGTGLDPKDRVRNKVARKARQHLKKRTDKNSSSSSQDGSHTSSSAGLEDVEESIFEEGSKVRVIAEHFPGALSSQALRSMRPTLLQEIGSEDRPNTLQPVAVAYYRQQLQRRAGGPTARELMTLCHSVDQLLKGKPSSAMDAMIQRIKSIEQSLAGSHWSVSQRQEVLPADNATLTALPEASAAQREIYQEAKSKRKRGRSQERRAQEEGCLREGRCLEDEIEDLIAGAMAPERSEADADQTEVKNYKGGMVVASPSRTEEGVGGEGYGLTSRYEPHSSKLHETSTKHRADRIQDEPDRHCGSSGPAFALAALEQMSRDRAGAQQKNDALPNLGGRTMGSLGHALFQKLLEVLPLRSQPMGEGKARTLFPLPTSKEFILELQPGLTEDELAWTLCVCWSLNSLWGEALTNDSPPNSCQKRCLDELVKLAQNFAGMTVKLDDLSWDQFLQVKSVDYRGDEVKVGRWFSWSNISPALPAEVGKVPLAEVCSLGAKHYVEAFDDFLKSPSEWRPVRSPRVMVSDSCWGEVCTGLVSSGVCVWLEESEVFQVDDSPLLNGLFGVSKDDFTDEGVEIFRLIMDLRPLNALCMPISGDVETLPSWGSMTPFFLQPSERLVISSEDVKCFFYTMKVPQCWVKYLAFNKLVPPDVLPKHLQGKRVYIASAVLPMGFLNSVSLAQHVHRNLVHWSSEAGGAAGVNTPEQELRKDRSFTVSNPAWRVYLDNYDLLERVEEYEHWEVPRNKKKSVERALRAEMQGATVDGERGVAYPREVKLRRYFVLALKLMAESAGTQKQWQVVCGGLVYVSMFRRPLLGSLNCVWRHIESYNGSGRRFMRTPGDCKLEVLRFLGLLPLAVLDFRLGIHPTVTCSDASSGGGGICASVRTTMVGRTIAEGSLRGEYPEPRWDGGVVVIGLFDGIGALRVAMELLGAPIIGYVSVEKHEPARRVVERHYPGVLHYFDVMEVTAEQVRQWATLYSQACLVVIGAGPPCQGVSGLNADRKGALRDERSCLFSEVPRIRDCVKQAFRWCPVYTLMESVASMDKKDRDIMTQGIGTEPLRCDAGTLTWCHRPRLYWCDWEIVESPGYHITPGSAGEPSDLVLDGCQDPNEVIRAGWVKVEPLKSFPTFTTSRPRSVPGRKPAGVQQCSSDDLRRWELDRFRFPPYQYCMANCLVNKHNELRVPDVAERELMLGFPLNFTAGCLPKNRQKGDEYNDCRLTLLGNTWSVVVVASLLGQLLTRLGMLGLRTPQDHLNQTSPGGCPSVQGRLIRLALNPGKQAQEDASQLLAHKVPPPPSDAASHVVEVESGRWLEVEKSSAMPKRKLLEHPEATERAKQRQALGTLHDLTVQPTTRKRYQKATEAFFQFLRQEGIVIPKKKEQFDHVVCEFLEYLWSTGAGRGQANDTVAGLQDLQPSLRHHLPGSWRLLKTWAVNEVPNRAPPLPEQVVHAMAGWGFFHGHNSFAVSLIIGFYTMLRSGELLGLLSSHILCAPRDRQVLISLGLTKSGKRQGAAESVILGIEAGAEQLGGFKNTRDCPTQVYVWKFGQFHFNKWNAQARLRHLSYADGERTLIQENTYSKVFLMRMPIMVRTEYCWLKNANDRVLTEFGECPLDQGGYFIINGSEKVLIALERMANNFVYAFAKKQPSKYAWVCEIRSALFEGSAGNSGFAVKLLTNMGSKSYCRGQLVCTCPYIRTEIPLVVMFRALGIVADRDILERIVFDMSDFAMLNACRLSIEDAAPISTQEMALDYIAKRGPTMGATRDVRIQYARELLQKELLPHIGRTRNIEGRKAYFIGYMTNRLLLGFLGRNPEDDRDHFGKKRIDLAGALVSASFTGLWRKTVKDLRKVLQRMLNKGKVPEDIQECLKQASCLSQGMKYQFATGNWGQDKAGKPVRTGISQGLNRLTFMATLSHLRRMITPLARSGKLVKPRQLHNTHWGLVCPAETPEGQAVGLVKNISLMCWITLGAAQTIIEDFLDEWGVLDLMECTPEHMKTYSKVFLNGIWMGMHRNPAELRNTLQSLRRRKDIDSEVSIQQDLKNNEIRISSDCGRCSRPLYIVDYEKQKVLINGHHVEKVKNGDWEWGTLMREGLIEYLDAEEEECSMIAMFIHDLVKTRAYCKTYTHAEIHPAMIFGVCASIIPFPDHNMSPRNVFQSAMGKQAIGVFGTNFYSRMDTFACVMCYPMKPFVGTRSMNYLRFREMPAGVNTIVFIMCYTGYNQEDSLMLSQSSVDRGFMRAVSYRCYAAEEKFDGRKPIDQFCNPSHFRTAGLKISLSSYENLDHDGLAVPAGGRVLGDDVLIGRTSILPPDMQRDDGVGPQQYERKDNSILCRTAETGVVDQVMVSLNKDGFKFTTVRLRTLKIPEVGDKFASRHGQKGTLGILYRQEDLPFTHFGVTPDIIMNPHAIPSRMTIGHLVEQLTGKVGALVGCQGDATPFTRVTVKDISSRLHDMGFQRFGNEKVWNGHTGRPLTNKIFVGPVYYQRLKHMVSDKVQSRSRGPVQTLTRQPTEGRAKEGGLRFGEMERDCIISHGAAKFLKERLFDVSDAHRVHVCDTCGLFAIAKLNNDTYECKLCKDKAKVSQICLPYACKLMIQELMTMNILPRLVLHVQ</sequence>
<dbReference type="SUPFAM" id="SSF53335">
    <property type="entry name" value="S-adenosyl-L-methionine-dependent methyltransferases"/>
    <property type="match status" value="1"/>
</dbReference>
<feature type="domain" description="RNA polymerase Rpb2" evidence="13">
    <location>
        <begin position="2138"/>
        <end position="2328"/>
    </location>
</feature>
<dbReference type="Pfam" id="PF00145">
    <property type="entry name" value="DNA_methylase"/>
    <property type="match status" value="1"/>
</dbReference>
<dbReference type="Pfam" id="PF00562">
    <property type="entry name" value="RNA_pol_Rpb2_6"/>
    <property type="match status" value="1"/>
</dbReference>
<feature type="compositionally biased region" description="Basic and acidic residues" evidence="10">
    <location>
        <begin position="475"/>
        <end position="495"/>
    </location>
</feature>
<dbReference type="InterPro" id="IPR007645">
    <property type="entry name" value="RNA_pol_Rpb2_3"/>
</dbReference>
<feature type="domain" description="RNA polymerase Rpb2" evidence="17">
    <location>
        <begin position="2587"/>
        <end position="2633"/>
    </location>
</feature>
<evidence type="ECO:0000259" key="17">
    <source>
        <dbReference type="Pfam" id="PF04567"/>
    </source>
</evidence>
<dbReference type="InterPro" id="IPR007647">
    <property type="entry name" value="RNA_pol_Rpb2_5"/>
</dbReference>
<feature type="domain" description="RNA polymerase Rpb2" evidence="15">
    <location>
        <begin position="2406"/>
        <end position="2467"/>
    </location>
</feature>
<dbReference type="EMBL" id="CAMXCT020000296">
    <property type="protein sequence ID" value="CAL1130157.1"/>
    <property type="molecule type" value="Genomic_DNA"/>
</dbReference>
<dbReference type="Proteomes" id="UP001152797">
    <property type="component" value="Unassembled WGS sequence"/>
</dbReference>
<dbReference type="InterPro" id="IPR037033">
    <property type="entry name" value="DNA-dir_RNAP_su2_hyb_sf"/>
</dbReference>
<protein>
    <recommendedName>
        <fullName evidence="9">DNA-directed RNA polymerase subunit beta</fullName>
        <ecNumber evidence="9">2.7.7.6</ecNumber>
    </recommendedName>
</protein>
<comment type="similarity">
    <text evidence="1 9">Belongs to the RNA polymerase beta chain family.</text>
</comment>
<reference evidence="18" key="1">
    <citation type="submission" date="2022-10" db="EMBL/GenBank/DDBJ databases">
        <authorList>
            <person name="Chen Y."/>
            <person name="Dougan E. K."/>
            <person name="Chan C."/>
            <person name="Rhodes N."/>
            <person name="Thang M."/>
        </authorList>
    </citation>
    <scope>NUCLEOTIDE SEQUENCE</scope>
</reference>
<dbReference type="Gene3D" id="3.90.1070.20">
    <property type="match status" value="1"/>
</dbReference>
<keyword evidence="20" id="KW-1185">Reference proteome</keyword>
<dbReference type="GO" id="GO:0003677">
    <property type="term" value="F:DNA binding"/>
    <property type="evidence" value="ECO:0007669"/>
    <property type="project" value="InterPro"/>
</dbReference>
<dbReference type="OrthoDB" id="10248617at2759"/>
<dbReference type="Pfam" id="PF04567">
    <property type="entry name" value="RNA_pol_Rpb2_5"/>
    <property type="match status" value="1"/>
</dbReference>
<dbReference type="EMBL" id="CAMXCT030000296">
    <property type="protein sequence ID" value="CAL4764094.1"/>
    <property type="molecule type" value="Genomic_DNA"/>
</dbReference>
<feature type="domain" description="RNA polymerase Rpb2" evidence="16">
    <location>
        <begin position="2503"/>
        <end position="2564"/>
    </location>
</feature>
<dbReference type="Gene3D" id="2.40.50.150">
    <property type="match status" value="1"/>
</dbReference>
<feature type="compositionally biased region" description="Basic and acidic residues" evidence="10">
    <location>
        <begin position="82"/>
        <end position="100"/>
    </location>
</feature>
<dbReference type="PANTHER" id="PTHR20856">
    <property type="entry name" value="DNA-DIRECTED RNA POLYMERASE I SUBUNIT 2"/>
    <property type="match status" value="1"/>
</dbReference>
<reference evidence="19" key="2">
    <citation type="submission" date="2024-04" db="EMBL/GenBank/DDBJ databases">
        <authorList>
            <person name="Chen Y."/>
            <person name="Shah S."/>
            <person name="Dougan E. K."/>
            <person name="Thang M."/>
            <person name="Chan C."/>
        </authorList>
    </citation>
    <scope>NUCLEOTIDE SEQUENCE [LARGE SCALE GENOMIC DNA]</scope>
</reference>
<dbReference type="InterPro" id="IPR007121">
    <property type="entry name" value="RNA_pol_bsu_CS"/>
</dbReference>
<evidence type="ECO:0000259" key="14">
    <source>
        <dbReference type="Pfam" id="PF04563"/>
    </source>
</evidence>
<dbReference type="InterPro" id="IPR007644">
    <property type="entry name" value="RNA_pol_bsu_protrusion"/>
</dbReference>
<keyword evidence="7" id="KW-0862">Zinc</keyword>
<feature type="compositionally biased region" description="Basic residues" evidence="10">
    <location>
        <begin position="521"/>
        <end position="535"/>
    </location>
</feature>
<evidence type="ECO:0000259" key="12">
    <source>
        <dbReference type="Pfam" id="PF04560"/>
    </source>
</evidence>
<keyword evidence="4 9" id="KW-0808">Transferase</keyword>
<comment type="caution">
    <text evidence="18">The sequence shown here is derived from an EMBL/GenBank/DDBJ whole genome shotgun (WGS) entry which is preliminary data.</text>
</comment>
<evidence type="ECO:0000256" key="5">
    <source>
        <dbReference type="ARBA" id="ARBA00022695"/>
    </source>
</evidence>
<keyword evidence="5 9" id="KW-0548">Nucleotidyltransferase</keyword>
<evidence type="ECO:0000256" key="1">
    <source>
        <dbReference type="ARBA" id="ARBA00006835"/>
    </source>
</evidence>
<dbReference type="PROSITE" id="PS01166">
    <property type="entry name" value="RNA_POL_BETA"/>
    <property type="match status" value="1"/>
</dbReference>
<feature type="domain" description="DNA-directed RNA polymerase subunit 2 hybrid-binding" evidence="11">
    <location>
        <begin position="2640"/>
        <end position="3016"/>
    </location>
</feature>
<dbReference type="SUPFAM" id="SSF64484">
    <property type="entry name" value="beta and beta-prime subunits of DNA dependent RNA-polymerase"/>
    <property type="match status" value="1"/>
</dbReference>
<evidence type="ECO:0000259" key="16">
    <source>
        <dbReference type="Pfam" id="PF04566"/>
    </source>
</evidence>
<dbReference type="Gene3D" id="3.40.50.150">
    <property type="entry name" value="Vaccinia Virus protein VP39"/>
    <property type="match status" value="1"/>
</dbReference>
<organism evidence="18">
    <name type="scientific">Cladocopium goreaui</name>
    <dbReference type="NCBI Taxonomy" id="2562237"/>
    <lineage>
        <taxon>Eukaryota</taxon>
        <taxon>Sar</taxon>
        <taxon>Alveolata</taxon>
        <taxon>Dinophyceae</taxon>
        <taxon>Suessiales</taxon>
        <taxon>Symbiodiniaceae</taxon>
        <taxon>Cladocopium</taxon>
    </lineage>
</organism>
<feature type="region of interest" description="Disordered" evidence="10">
    <location>
        <begin position="63"/>
        <end position="271"/>
    </location>
</feature>
<evidence type="ECO:0000259" key="11">
    <source>
        <dbReference type="Pfam" id="PF00562"/>
    </source>
</evidence>
<dbReference type="GO" id="GO:0032259">
    <property type="term" value="P:methylation"/>
    <property type="evidence" value="ECO:0007669"/>
    <property type="project" value="UniProtKB-KW"/>
</dbReference>
<dbReference type="InterPro" id="IPR007641">
    <property type="entry name" value="RNA_pol_Rpb2_7"/>
</dbReference>
<evidence type="ECO:0000259" key="15">
    <source>
        <dbReference type="Pfam" id="PF04565"/>
    </source>
</evidence>
<dbReference type="InterPro" id="IPR014724">
    <property type="entry name" value="RNA_pol_RPB2_OB-fold"/>
</dbReference>
<evidence type="ECO:0000313" key="20">
    <source>
        <dbReference type="Proteomes" id="UP001152797"/>
    </source>
</evidence>
<evidence type="ECO:0000256" key="7">
    <source>
        <dbReference type="ARBA" id="ARBA00022833"/>
    </source>
</evidence>
<dbReference type="GO" id="GO:0046872">
    <property type="term" value="F:metal ion binding"/>
    <property type="evidence" value="ECO:0007669"/>
    <property type="project" value="UniProtKB-KW"/>
</dbReference>
<evidence type="ECO:0000256" key="2">
    <source>
        <dbReference type="ARBA" id="ARBA00022478"/>
    </source>
</evidence>
<dbReference type="Pfam" id="PF04566">
    <property type="entry name" value="RNA_pol_Rpb2_4"/>
    <property type="match status" value="1"/>
</dbReference>
<dbReference type="Gene3D" id="3.90.1100.10">
    <property type="match status" value="1"/>
</dbReference>
<dbReference type="GO" id="GO:0000428">
    <property type="term" value="C:DNA-directed RNA polymerase complex"/>
    <property type="evidence" value="ECO:0007669"/>
    <property type="project" value="UniProtKB-KW"/>
</dbReference>
<comment type="function">
    <text evidence="9">DNA-dependent RNA polymerase catalyzes the transcription of DNA into RNA using the four ribonucleoside triphosphates as substrates.</text>
</comment>
<dbReference type="GO" id="GO:0006351">
    <property type="term" value="P:DNA-templated transcription"/>
    <property type="evidence" value="ECO:0007669"/>
    <property type="project" value="InterPro"/>
</dbReference>
<dbReference type="Pfam" id="PF04565">
    <property type="entry name" value="RNA_pol_Rpb2_3"/>
    <property type="match status" value="1"/>
</dbReference>
<dbReference type="Pfam" id="PF04563">
    <property type="entry name" value="RNA_pol_Rpb2_1"/>
    <property type="match status" value="1"/>
</dbReference>
<name>A0A9P1BNZ0_9DINO</name>
<feature type="compositionally biased region" description="Basic and acidic residues" evidence="10">
    <location>
        <begin position="198"/>
        <end position="224"/>
    </location>
</feature>
<dbReference type="Gene3D" id="3.90.1800.10">
    <property type="entry name" value="RNA polymerase alpha subunit dimerisation domain"/>
    <property type="match status" value="1"/>
</dbReference>
<feature type="region of interest" description="Disordered" evidence="10">
    <location>
        <begin position="422"/>
        <end position="498"/>
    </location>
</feature>
<evidence type="ECO:0000259" key="13">
    <source>
        <dbReference type="Pfam" id="PF04561"/>
    </source>
</evidence>
<feature type="compositionally biased region" description="Low complexity" evidence="10">
    <location>
        <begin position="64"/>
        <end position="75"/>
    </location>
</feature>
<dbReference type="InterPro" id="IPR015712">
    <property type="entry name" value="DNA-dir_RNA_pol_su2"/>
</dbReference>
<feature type="domain" description="RNA polymerase beta subunit protrusion" evidence="14">
    <location>
        <begin position="2062"/>
        <end position="2364"/>
    </location>
</feature>
<dbReference type="InterPro" id="IPR007646">
    <property type="entry name" value="RNA_pol_Rpb2_4"/>
</dbReference>
<feature type="compositionally biased region" description="Low complexity" evidence="10">
    <location>
        <begin position="539"/>
        <end position="552"/>
    </location>
</feature>
<gene>
    <name evidence="18" type="ORF">C1SCF055_LOCUS4977</name>
</gene>
<evidence type="ECO:0000256" key="8">
    <source>
        <dbReference type="ARBA" id="ARBA00023163"/>
    </source>
</evidence>
<dbReference type="CDD" id="cd00653">
    <property type="entry name" value="RNA_pol_B_RPB2"/>
    <property type="match status" value="1"/>
</dbReference>
<dbReference type="GO" id="GO:0003899">
    <property type="term" value="F:DNA-directed RNA polymerase activity"/>
    <property type="evidence" value="ECO:0007669"/>
    <property type="project" value="UniProtKB-EC"/>
</dbReference>
<dbReference type="InterPro" id="IPR037034">
    <property type="entry name" value="RNA_pol_Rpb2_2_sf"/>
</dbReference>
<dbReference type="InterPro" id="IPR007642">
    <property type="entry name" value="RNA_pol_Rpb2_2"/>
</dbReference>
<dbReference type="EMBL" id="CAMXCT010000296">
    <property type="protein sequence ID" value="CAI3976782.1"/>
    <property type="molecule type" value="Genomic_DNA"/>
</dbReference>
<keyword evidence="8 9" id="KW-0804">Transcription</keyword>
<accession>A0A9P1BNZ0</accession>
<dbReference type="Pfam" id="PF04561">
    <property type="entry name" value="RNA_pol_Rpb2_2"/>
    <property type="match status" value="1"/>
</dbReference>
<evidence type="ECO:0000256" key="9">
    <source>
        <dbReference type="RuleBase" id="RU363031"/>
    </source>
</evidence>
<dbReference type="InterPro" id="IPR001525">
    <property type="entry name" value="C5_MeTfrase"/>
</dbReference>
<evidence type="ECO:0000256" key="4">
    <source>
        <dbReference type="ARBA" id="ARBA00022679"/>
    </source>
</evidence>
<feature type="region of interest" description="Disordered" evidence="10">
    <location>
        <begin position="697"/>
        <end position="719"/>
    </location>
</feature>
<feature type="compositionally biased region" description="Basic and acidic residues" evidence="10">
    <location>
        <begin position="430"/>
        <end position="444"/>
    </location>
</feature>